<dbReference type="GO" id="GO:0016020">
    <property type="term" value="C:membrane"/>
    <property type="evidence" value="ECO:0007669"/>
    <property type="project" value="GOC"/>
</dbReference>
<evidence type="ECO:0000256" key="2">
    <source>
        <dbReference type="ARBA" id="ARBA00013167"/>
    </source>
</evidence>
<evidence type="ECO:0000313" key="9">
    <source>
        <dbReference type="EMBL" id="VAV93358.1"/>
    </source>
</evidence>
<dbReference type="InterPro" id="IPR013114">
    <property type="entry name" value="FabA_FabZ"/>
</dbReference>
<keyword evidence="4" id="KW-0444">Lipid biosynthesis</keyword>
<dbReference type="GO" id="GO:0005737">
    <property type="term" value="C:cytoplasm"/>
    <property type="evidence" value="ECO:0007669"/>
    <property type="project" value="UniProtKB-SubCell"/>
</dbReference>
<proteinExistence type="inferred from homology"/>
<keyword evidence="6" id="KW-0443">Lipid metabolism</keyword>
<dbReference type="EC" id="4.2.1.59" evidence="2"/>
<comment type="subcellular location">
    <subcellularLocation>
        <location evidence="1">Cytoplasm</location>
    </subcellularLocation>
</comment>
<dbReference type="AlphaFoldDB" id="A0A3B0RYM8"/>
<dbReference type="HAMAP" id="MF_00406">
    <property type="entry name" value="FabZ"/>
    <property type="match status" value="1"/>
</dbReference>
<evidence type="ECO:0000256" key="8">
    <source>
        <dbReference type="ARBA" id="ARBA00025049"/>
    </source>
</evidence>
<name>A0A3B0RYM8_9ZZZZ</name>
<sequence>MTQLEPGKTVLEVDELMQLLPHRFPFLLIDRLVDIKPGDSAVGIKNVSYSDQIFQGHFPQKPVMPGVLIIEAMAQAAAAFTSYTENLDTDGKVVLFMGVDKARFRKPVIPGDQLRINVRTVHRRAPVWRFQSTAYVDDARVADATYSAMLAQGI</sequence>
<dbReference type="NCBIfam" id="NF000582">
    <property type="entry name" value="PRK00006.1"/>
    <property type="match status" value="1"/>
</dbReference>
<dbReference type="PANTHER" id="PTHR30272">
    <property type="entry name" value="3-HYDROXYACYL-[ACYL-CARRIER-PROTEIN] DEHYDRATASE"/>
    <property type="match status" value="1"/>
</dbReference>
<reference evidence="9" key="1">
    <citation type="submission" date="2018-06" db="EMBL/GenBank/DDBJ databases">
        <authorList>
            <person name="Zhirakovskaya E."/>
        </authorList>
    </citation>
    <scope>NUCLEOTIDE SEQUENCE</scope>
</reference>
<dbReference type="InterPro" id="IPR010084">
    <property type="entry name" value="FabZ"/>
</dbReference>
<dbReference type="GO" id="GO:0006633">
    <property type="term" value="P:fatty acid biosynthetic process"/>
    <property type="evidence" value="ECO:0007669"/>
    <property type="project" value="InterPro"/>
</dbReference>
<keyword evidence="5" id="KW-0441">Lipid A biosynthesis</keyword>
<dbReference type="InterPro" id="IPR029069">
    <property type="entry name" value="HotDog_dom_sf"/>
</dbReference>
<dbReference type="SUPFAM" id="SSF54637">
    <property type="entry name" value="Thioesterase/thiol ester dehydrase-isomerase"/>
    <property type="match status" value="1"/>
</dbReference>
<accession>A0A3B0RYM8</accession>
<dbReference type="GO" id="GO:0019171">
    <property type="term" value="F:(3R)-hydroxyacyl-[acyl-carrier-protein] dehydratase activity"/>
    <property type="evidence" value="ECO:0007669"/>
    <property type="project" value="UniProtKB-EC"/>
</dbReference>
<evidence type="ECO:0000256" key="5">
    <source>
        <dbReference type="ARBA" id="ARBA00022556"/>
    </source>
</evidence>
<evidence type="ECO:0000256" key="1">
    <source>
        <dbReference type="ARBA" id="ARBA00004496"/>
    </source>
</evidence>
<protein>
    <recommendedName>
        <fullName evidence="2">3-hydroxyacyl-[acyl-carrier-protein] dehydratase</fullName>
        <ecNumber evidence="2">4.2.1.59</ecNumber>
    </recommendedName>
</protein>
<keyword evidence="7 9" id="KW-0456">Lyase</keyword>
<evidence type="ECO:0000256" key="4">
    <source>
        <dbReference type="ARBA" id="ARBA00022516"/>
    </source>
</evidence>
<keyword evidence="3" id="KW-0963">Cytoplasm</keyword>
<evidence type="ECO:0000256" key="7">
    <source>
        <dbReference type="ARBA" id="ARBA00023239"/>
    </source>
</evidence>
<organism evidence="9">
    <name type="scientific">hydrothermal vent metagenome</name>
    <dbReference type="NCBI Taxonomy" id="652676"/>
    <lineage>
        <taxon>unclassified sequences</taxon>
        <taxon>metagenomes</taxon>
        <taxon>ecological metagenomes</taxon>
    </lineage>
</organism>
<dbReference type="FunFam" id="3.10.129.10:FF:000001">
    <property type="entry name" value="3-hydroxyacyl-[acyl-carrier-protein] dehydratase FabZ"/>
    <property type="match status" value="1"/>
</dbReference>
<dbReference type="GO" id="GO:0009245">
    <property type="term" value="P:lipid A biosynthetic process"/>
    <property type="evidence" value="ECO:0007669"/>
    <property type="project" value="UniProtKB-KW"/>
</dbReference>
<dbReference type="Gene3D" id="3.10.129.10">
    <property type="entry name" value="Hotdog Thioesterase"/>
    <property type="match status" value="1"/>
</dbReference>
<dbReference type="Pfam" id="PF07977">
    <property type="entry name" value="FabA"/>
    <property type="match status" value="1"/>
</dbReference>
<dbReference type="CDD" id="cd01288">
    <property type="entry name" value="FabZ"/>
    <property type="match status" value="1"/>
</dbReference>
<gene>
    <name evidence="9" type="ORF">MNBD_ALPHA05-809</name>
</gene>
<dbReference type="NCBIfam" id="TIGR01750">
    <property type="entry name" value="fabZ"/>
    <property type="match status" value="1"/>
</dbReference>
<dbReference type="EMBL" id="UOEH01000113">
    <property type="protein sequence ID" value="VAV93358.1"/>
    <property type="molecule type" value="Genomic_DNA"/>
</dbReference>
<evidence type="ECO:0000256" key="3">
    <source>
        <dbReference type="ARBA" id="ARBA00022490"/>
    </source>
</evidence>
<dbReference type="PANTHER" id="PTHR30272:SF1">
    <property type="entry name" value="3-HYDROXYACYL-[ACYL-CARRIER-PROTEIN] DEHYDRATASE"/>
    <property type="match status" value="1"/>
</dbReference>
<comment type="function">
    <text evidence="8">Involved in unsaturated fatty acids biosynthesis. Catalyzes the dehydration of short chain beta-hydroxyacyl-ACPs and long chain saturated and unsaturated beta-hydroxyacyl-ACPs.</text>
</comment>
<evidence type="ECO:0000256" key="6">
    <source>
        <dbReference type="ARBA" id="ARBA00023098"/>
    </source>
</evidence>